<dbReference type="InterPro" id="IPR018656">
    <property type="entry name" value="DUF2087"/>
</dbReference>
<dbReference type="RefSeq" id="WP_107815815.1">
    <property type="nucleotide sequence ID" value="NZ_QAOH01000004.1"/>
</dbReference>
<evidence type="ECO:0000313" key="3">
    <source>
        <dbReference type="Proteomes" id="UP000244077"/>
    </source>
</evidence>
<evidence type="ECO:0000313" key="2">
    <source>
        <dbReference type="EMBL" id="PTQ74482.1"/>
    </source>
</evidence>
<dbReference type="AlphaFoldDB" id="A0A2T5HSC8"/>
<comment type="caution">
    <text evidence="2">The sequence shown here is derived from an EMBL/GenBank/DDBJ whole genome shotgun (WGS) entry which is preliminary data.</text>
</comment>
<feature type="domain" description="DUF2087" evidence="1">
    <location>
        <begin position="84"/>
        <end position="153"/>
    </location>
</feature>
<keyword evidence="3" id="KW-1185">Reference proteome</keyword>
<dbReference type="Proteomes" id="UP000244077">
    <property type="component" value="Unassembled WGS sequence"/>
</dbReference>
<protein>
    <submittedName>
        <fullName evidence="2">Uncharacterized protein DUF2087</fullName>
    </submittedName>
</protein>
<organism evidence="2 3">
    <name type="scientific">Celeribacter persicus</name>
    <dbReference type="NCBI Taxonomy" id="1651082"/>
    <lineage>
        <taxon>Bacteria</taxon>
        <taxon>Pseudomonadati</taxon>
        <taxon>Pseudomonadota</taxon>
        <taxon>Alphaproteobacteria</taxon>
        <taxon>Rhodobacterales</taxon>
        <taxon>Roseobacteraceae</taxon>
        <taxon>Celeribacter</taxon>
    </lineage>
</organism>
<reference evidence="2 3" key="1">
    <citation type="submission" date="2018-04" db="EMBL/GenBank/DDBJ databases">
        <title>Genomic Encyclopedia of Archaeal and Bacterial Type Strains, Phase II (KMG-II): from individual species to whole genera.</title>
        <authorList>
            <person name="Goeker M."/>
        </authorList>
    </citation>
    <scope>NUCLEOTIDE SEQUENCE [LARGE SCALE GENOMIC DNA]</scope>
    <source>
        <strain evidence="2 3">DSM 100434</strain>
    </source>
</reference>
<accession>A0A2T5HSC8</accession>
<dbReference type="Pfam" id="PF09860">
    <property type="entry name" value="DUF2087"/>
    <property type="match status" value="1"/>
</dbReference>
<name>A0A2T5HSC8_9RHOB</name>
<evidence type="ECO:0000259" key="1">
    <source>
        <dbReference type="Pfam" id="PF09860"/>
    </source>
</evidence>
<sequence>MTREALSLTIPDVSAFARALKSDLDDAAQCPPGHQTLLNAIARAGGYRNFQHLKATQTGASPVEPVEGRAVSRALARFTSEGLLESWSTKRKVRQHCLWALWAQVPPRREFTERTISELFDSMTVFRDPAQIRRSLIEDGLLERNRDGSCYIRLETRPDVTAQAVIREVIRRRSANPEVPERASVLHGL</sequence>
<dbReference type="EMBL" id="QAOH01000004">
    <property type="protein sequence ID" value="PTQ74482.1"/>
    <property type="molecule type" value="Genomic_DNA"/>
</dbReference>
<gene>
    <name evidence="2" type="ORF">C8N42_104126</name>
</gene>
<proteinExistence type="predicted"/>
<dbReference type="OrthoDB" id="6867569at2"/>